<evidence type="ECO:0000256" key="2">
    <source>
        <dbReference type="ARBA" id="ARBA00023125"/>
    </source>
</evidence>
<keyword evidence="6" id="KW-1185">Reference proteome</keyword>
<proteinExistence type="predicted"/>
<reference evidence="5 6" key="1">
    <citation type="submission" date="2019-05" db="EMBL/GenBank/DDBJ databases">
        <authorList>
            <person name="Lee S.D."/>
        </authorList>
    </citation>
    <scope>NUCLEOTIDE SEQUENCE [LARGE SCALE GENOMIC DNA]</scope>
    <source>
        <strain evidence="5 6">YC2-7</strain>
    </source>
</reference>
<dbReference type="Proteomes" id="UP000535543">
    <property type="component" value="Unassembled WGS sequence"/>
</dbReference>
<dbReference type="CDD" id="cd07377">
    <property type="entry name" value="WHTH_GntR"/>
    <property type="match status" value="1"/>
</dbReference>
<gene>
    <name evidence="5" type="ORF">FGL95_16305</name>
</gene>
<evidence type="ECO:0000313" key="6">
    <source>
        <dbReference type="Proteomes" id="UP000535543"/>
    </source>
</evidence>
<feature type="domain" description="HTH gntR-type" evidence="4">
    <location>
        <begin position="17"/>
        <end position="85"/>
    </location>
</feature>
<dbReference type="InterPro" id="IPR036388">
    <property type="entry name" value="WH-like_DNA-bd_sf"/>
</dbReference>
<reference evidence="5 6" key="2">
    <citation type="submission" date="2020-06" db="EMBL/GenBank/DDBJ databases">
        <title>Antribacter stalactiti gen. nov., sp. nov., a new member of the family Nacardiaceae isolated from a cave.</title>
        <authorList>
            <person name="Kim I.S."/>
        </authorList>
    </citation>
    <scope>NUCLEOTIDE SEQUENCE [LARGE SCALE GENOMIC DNA]</scope>
    <source>
        <strain evidence="5 6">YC2-7</strain>
    </source>
</reference>
<evidence type="ECO:0000256" key="3">
    <source>
        <dbReference type="ARBA" id="ARBA00023163"/>
    </source>
</evidence>
<keyword evidence="1" id="KW-0805">Transcription regulation</keyword>
<dbReference type="SUPFAM" id="SSF46785">
    <property type="entry name" value="Winged helix' DNA-binding domain"/>
    <property type="match status" value="1"/>
</dbReference>
<dbReference type="Gene3D" id="1.10.10.10">
    <property type="entry name" value="Winged helix-like DNA-binding domain superfamily/Winged helix DNA-binding domain"/>
    <property type="match status" value="1"/>
</dbReference>
<dbReference type="EMBL" id="VCQU01000005">
    <property type="protein sequence ID" value="NMN96603.1"/>
    <property type="molecule type" value="Genomic_DNA"/>
</dbReference>
<dbReference type="RefSeq" id="WP_169588683.1">
    <property type="nucleotide sequence ID" value="NZ_VCQU01000005.1"/>
</dbReference>
<accession>A0A848KCK3</accession>
<name>A0A848KCK3_9NOCA</name>
<dbReference type="InterPro" id="IPR000524">
    <property type="entry name" value="Tscrpt_reg_HTH_GntR"/>
</dbReference>
<evidence type="ECO:0000259" key="4">
    <source>
        <dbReference type="PROSITE" id="PS50949"/>
    </source>
</evidence>
<keyword evidence="3" id="KW-0804">Transcription</keyword>
<comment type="caution">
    <text evidence="5">The sequence shown here is derived from an EMBL/GenBank/DDBJ whole genome shotgun (WGS) entry which is preliminary data.</text>
</comment>
<dbReference type="Pfam" id="PF00392">
    <property type="entry name" value="GntR"/>
    <property type="match status" value="1"/>
</dbReference>
<organism evidence="5 6">
    <name type="scientific">Antrihabitans stalactiti</name>
    <dbReference type="NCBI Taxonomy" id="2584121"/>
    <lineage>
        <taxon>Bacteria</taxon>
        <taxon>Bacillati</taxon>
        <taxon>Actinomycetota</taxon>
        <taxon>Actinomycetes</taxon>
        <taxon>Mycobacteriales</taxon>
        <taxon>Nocardiaceae</taxon>
        <taxon>Antrihabitans</taxon>
    </lineage>
</organism>
<protein>
    <submittedName>
        <fullName evidence="5">GntR family transcriptional regulator</fullName>
    </submittedName>
</protein>
<dbReference type="PROSITE" id="PS50949">
    <property type="entry name" value="HTH_GNTR"/>
    <property type="match status" value="1"/>
</dbReference>
<dbReference type="AlphaFoldDB" id="A0A848KCK3"/>
<dbReference type="PANTHER" id="PTHR38445:SF9">
    <property type="entry name" value="HTH-TYPE TRANSCRIPTIONAL REPRESSOR YTRA"/>
    <property type="match status" value="1"/>
</dbReference>
<dbReference type="GO" id="GO:0003677">
    <property type="term" value="F:DNA binding"/>
    <property type="evidence" value="ECO:0007669"/>
    <property type="project" value="UniProtKB-KW"/>
</dbReference>
<dbReference type="InterPro" id="IPR036390">
    <property type="entry name" value="WH_DNA-bd_sf"/>
</dbReference>
<evidence type="ECO:0000313" key="5">
    <source>
        <dbReference type="EMBL" id="NMN96603.1"/>
    </source>
</evidence>
<dbReference type="PANTHER" id="PTHR38445">
    <property type="entry name" value="HTH-TYPE TRANSCRIPTIONAL REPRESSOR YTRA"/>
    <property type="match status" value="1"/>
</dbReference>
<dbReference type="GO" id="GO:0003700">
    <property type="term" value="F:DNA-binding transcription factor activity"/>
    <property type="evidence" value="ECO:0007669"/>
    <property type="project" value="InterPro"/>
</dbReference>
<dbReference type="SMART" id="SM00345">
    <property type="entry name" value="HTH_GNTR"/>
    <property type="match status" value="1"/>
</dbReference>
<keyword evidence="2" id="KW-0238">DNA-binding</keyword>
<evidence type="ECO:0000256" key="1">
    <source>
        <dbReference type="ARBA" id="ARBA00023015"/>
    </source>
</evidence>
<sequence length="128" mass="13950">MAVELGRIHIDHDSPATPPFEQLRRAVIEQVRRGHLVAGTKIPTVRKLAAQLGLAPNTVARTYRELEQDGVIETRGRQGSFVASSGDPTRDLAGRAATAYVAEIRRLGLKDRDATDFVVAALKDHDGQ</sequence>